<protein>
    <submittedName>
        <fullName evidence="2">Uncharacterized protein</fullName>
    </submittedName>
</protein>
<dbReference type="InParanoid" id="E2B5N6"/>
<reference evidence="2 3" key="1">
    <citation type="journal article" date="2010" name="Science">
        <title>Genomic comparison of the ants Camponotus floridanus and Harpegnathos saltator.</title>
        <authorList>
            <person name="Bonasio R."/>
            <person name="Zhang G."/>
            <person name="Ye C."/>
            <person name="Mutti N.S."/>
            <person name="Fang X."/>
            <person name="Qin N."/>
            <person name="Donahue G."/>
            <person name="Yang P."/>
            <person name="Li Q."/>
            <person name="Li C."/>
            <person name="Zhang P."/>
            <person name="Huang Z."/>
            <person name="Berger S.L."/>
            <person name="Reinberg D."/>
            <person name="Wang J."/>
            <person name="Liebig J."/>
        </authorList>
    </citation>
    <scope>NUCLEOTIDE SEQUENCE [LARGE SCALE GENOMIC DNA]</scope>
    <source>
        <strain evidence="2 3">R22 G/1</strain>
    </source>
</reference>
<feature type="region of interest" description="Disordered" evidence="1">
    <location>
        <begin position="279"/>
        <end position="327"/>
    </location>
</feature>
<feature type="compositionally biased region" description="Basic and acidic residues" evidence="1">
    <location>
        <begin position="412"/>
        <end position="428"/>
    </location>
</feature>
<keyword evidence="3" id="KW-1185">Reference proteome</keyword>
<evidence type="ECO:0000313" key="3">
    <source>
        <dbReference type="Proteomes" id="UP000008237"/>
    </source>
</evidence>
<feature type="compositionally biased region" description="Acidic residues" evidence="1">
    <location>
        <begin position="96"/>
        <end position="105"/>
    </location>
</feature>
<organism evidence="3">
    <name type="scientific">Harpegnathos saltator</name>
    <name type="common">Jerdon's jumping ant</name>
    <dbReference type="NCBI Taxonomy" id="610380"/>
    <lineage>
        <taxon>Eukaryota</taxon>
        <taxon>Metazoa</taxon>
        <taxon>Ecdysozoa</taxon>
        <taxon>Arthropoda</taxon>
        <taxon>Hexapoda</taxon>
        <taxon>Insecta</taxon>
        <taxon>Pterygota</taxon>
        <taxon>Neoptera</taxon>
        <taxon>Endopterygota</taxon>
        <taxon>Hymenoptera</taxon>
        <taxon>Apocrita</taxon>
        <taxon>Aculeata</taxon>
        <taxon>Formicoidea</taxon>
        <taxon>Formicidae</taxon>
        <taxon>Ponerinae</taxon>
        <taxon>Ponerini</taxon>
        <taxon>Harpegnathos</taxon>
    </lineage>
</organism>
<feature type="region of interest" description="Disordered" evidence="1">
    <location>
        <begin position="92"/>
        <end position="118"/>
    </location>
</feature>
<dbReference type="OMA" id="SVEIPWG"/>
<accession>E2B5N6</accession>
<feature type="compositionally biased region" description="Basic and acidic residues" evidence="1">
    <location>
        <begin position="302"/>
        <end position="311"/>
    </location>
</feature>
<feature type="compositionally biased region" description="Polar residues" evidence="1">
    <location>
        <begin position="288"/>
        <end position="301"/>
    </location>
</feature>
<evidence type="ECO:0000313" key="2">
    <source>
        <dbReference type="EMBL" id="EFN89005.1"/>
    </source>
</evidence>
<dbReference type="OrthoDB" id="7597709at2759"/>
<sequence length="453" mass="50928">MTQRVQQLCSCRIKLYAHQKKRTKDLCKRKRQAFVYNAEEEIWHEPYMQSLRREFSDESILCDSKIELPWRDIALPVAGMRIRPEVTLTAERKAEEAEDVDDEAGEVERKDSTGPMPLPWQELLISETLEVARVPGDLESCDCSVEIPWGDLILEKPMEIQPPREEKEACAPDDVEIPWDEILVPRNIVIEPEKKTKHPSSEQPPRARVLCCTSPRCARTRVNNATVSCPLAQNANARRVFSSLADEQSAAKSNSSVYRAEHLVADARTRESRQDLGSYFSEVDPDEPSTSVTNSELSAGTSDRDAERTEPSKTSGDPTFRAGSIREIDVEELTSYAPDETLRSTTMTSATSTSFESEWADTVSNPMNTEEASDADFMGALQRGTIIAVAPITFSDDAQFGSETSDAPETTVELRTRDQRVGRDDPRDFYSSLPLRTVIRKPICPREDEPSIY</sequence>
<name>E2B5N6_HARSA</name>
<evidence type="ECO:0000256" key="1">
    <source>
        <dbReference type="SAM" id="MobiDB-lite"/>
    </source>
</evidence>
<dbReference type="Proteomes" id="UP000008237">
    <property type="component" value="Unassembled WGS sequence"/>
</dbReference>
<dbReference type="EMBL" id="GL445864">
    <property type="protein sequence ID" value="EFN89005.1"/>
    <property type="molecule type" value="Genomic_DNA"/>
</dbReference>
<dbReference type="AlphaFoldDB" id="E2B5N6"/>
<feature type="region of interest" description="Disordered" evidence="1">
    <location>
        <begin position="401"/>
        <end position="428"/>
    </location>
</feature>
<proteinExistence type="predicted"/>
<gene>
    <name evidence="2" type="ORF">EAI_11800</name>
</gene>